<gene>
    <name evidence="1" type="ORF">Sste5346_007771</name>
</gene>
<accession>A0ABR3YTU1</accession>
<reference evidence="1 2" key="1">
    <citation type="journal article" date="2024" name="IMA Fungus">
        <title>IMA Genome - F19 : A genome assembly and annotation guide to empower mycologists, including annotated draft genome sequences of Ceratocystis pirilliformis, Diaporthe australafricana, Fusarium ophioides, Paecilomyces lecythidis, and Sporothrix stenoceras.</title>
        <authorList>
            <person name="Aylward J."/>
            <person name="Wilson A.M."/>
            <person name="Visagie C.M."/>
            <person name="Spraker J."/>
            <person name="Barnes I."/>
            <person name="Buitendag C."/>
            <person name="Ceriani C."/>
            <person name="Del Mar Angel L."/>
            <person name="du Plessis D."/>
            <person name="Fuchs T."/>
            <person name="Gasser K."/>
            <person name="Kramer D."/>
            <person name="Li W."/>
            <person name="Munsamy K."/>
            <person name="Piso A."/>
            <person name="Price J.L."/>
            <person name="Sonnekus B."/>
            <person name="Thomas C."/>
            <person name="van der Nest A."/>
            <person name="van Dijk A."/>
            <person name="van Heerden A."/>
            <person name="van Vuuren N."/>
            <person name="Yilmaz N."/>
            <person name="Duong T.A."/>
            <person name="van der Merwe N.A."/>
            <person name="Wingfield M.J."/>
            <person name="Wingfield B.D."/>
        </authorList>
    </citation>
    <scope>NUCLEOTIDE SEQUENCE [LARGE SCALE GENOMIC DNA]</scope>
    <source>
        <strain evidence="1 2">CMW 5346</strain>
    </source>
</reference>
<evidence type="ECO:0000313" key="1">
    <source>
        <dbReference type="EMBL" id="KAL1891311.1"/>
    </source>
</evidence>
<dbReference type="Proteomes" id="UP001583186">
    <property type="component" value="Unassembled WGS sequence"/>
</dbReference>
<dbReference type="EMBL" id="JAWCUI010000054">
    <property type="protein sequence ID" value="KAL1891311.1"/>
    <property type="molecule type" value="Genomic_DNA"/>
</dbReference>
<protein>
    <submittedName>
        <fullName evidence="1">Uncharacterized protein</fullName>
    </submittedName>
</protein>
<comment type="caution">
    <text evidence="1">The sequence shown here is derived from an EMBL/GenBank/DDBJ whole genome shotgun (WGS) entry which is preliminary data.</text>
</comment>
<organism evidence="1 2">
    <name type="scientific">Sporothrix stenoceras</name>
    <dbReference type="NCBI Taxonomy" id="5173"/>
    <lineage>
        <taxon>Eukaryota</taxon>
        <taxon>Fungi</taxon>
        <taxon>Dikarya</taxon>
        <taxon>Ascomycota</taxon>
        <taxon>Pezizomycotina</taxon>
        <taxon>Sordariomycetes</taxon>
        <taxon>Sordariomycetidae</taxon>
        <taxon>Ophiostomatales</taxon>
        <taxon>Ophiostomataceae</taxon>
        <taxon>Sporothrix</taxon>
    </lineage>
</organism>
<keyword evidence="2" id="KW-1185">Reference proteome</keyword>
<sequence>MSKLLSLLATEFGPRDSRIYFTADFETAESYAAYKHRRAGNARYYPVIARMSIDKDVLMRRFPGSQHDIPYPSTEWMQLAWFSMTSPRIPDILHKYTTGSTLLKMAMPRETAQVFVCMRSWKDNTEDHVMRVPGGQDAVMQYVFSGTDDDLELLQEHAHFDAYSDPTNML</sequence>
<name>A0ABR3YTU1_9PEZI</name>
<evidence type="ECO:0000313" key="2">
    <source>
        <dbReference type="Proteomes" id="UP001583186"/>
    </source>
</evidence>
<proteinExistence type="predicted"/>